<keyword evidence="2" id="KW-1185">Reference proteome</keyword>
<gene>
    <name evidence="1" type="ORF">NBG84_10285</name>
</gene>
<dbReference type="Proteomes" id="UP001431429">
    <property type="component" value="Unassembled WGS sequence"/>
</dbReference>
<proteinExistence type="predicted"/>
<name>A0ABT0UJ58_9ACTN</name>
<evidence type="ECO:0000313" key="1">
    <source>
        <dbReference type="EMBL" id="MCM2388678.1"/>
    </source>
</evidence>
<organism evidence="1 2">
    <name type="scientific">Streptomyces albipurpureus</name>
    <dbReference type="NCBI Taxonomy" id="2897419"/>
    <lineage>
        <taxon>Bacteria</taxon>
        <taxon>Bacillati</taxon>
        <taxon>Actinomycetota</taxon>
        <taxon>Actinomycetes</taxon>
        <taxon>Kitasatosporales</taxon>
        <taxon>Streptomycetaceae</taxon>
        <taxon>Streptomyces</taxon>
    </lineage>
</organism>
<evidence type="ECO:0008006" key="3">
    <source>
        <dbReference type="Google" id="ProtNLM"/>
    </source>
</evidence>
<protein>
    <recommendedName>
        <fullName evidence="3">Integral membrane protein</fullName>
    </recommendedName>
</protein>
<accession>A0ABT0UJ58</accession>
<evidence type="ECO:0000313" key="2">
    <source>
        <dbReference type="Proteomes" id="UP001431429"/>
    </source>
</evidence>
<dbReference type="RefSeq" id="WP_250919018.1">
    <property type="nucleotide sequence ID" value="NZ_JAMQAW010000008.1"/>
</dbReference>
<reference evidence="1" key="1">
    <citation type="submission" date="2022-06" db="EMBL/GenBank/DDBJ databases">
        <title>Genome public.</title>
        <authorList>
            <person name="Sun Q."/>
        </authorList>
    </citation>
    <scope>NUCLEOTIDE SEQUENCE</scope>
    <source>
        <strain evidence="1">CWNU-1</strain>
    </source>
</reference>
<comment type="caution">
    <text evidence="1">The sequence shown here is derived from an EMBL/GenBank/DDBJ whole genome shotgun (WGS) entry which is preliminary data.</text>
</comment>
<dbReference type="EMBL" id="JAMQAW010000008">
    <property type="protein sequence ID" value="MCM2388678.1"/>
    <property type="molecule type" value="Genomic_DNA"/>
</dbReference>
<sequence>MGDLMAGAVIALICAAIGYALTGDLWVATMGGTIACVTAWGPRIFGRR</sequence>